<feature type="compositionally biased region" description="Basic and acidic residues" evidence="1">
    <location>
        <begin position="199"/>
        <end position="227"/>
    </location>
</feature>
<keyword evidence="2" id="KW-1133">Transmembrane helix</keyword>
<evidence type="ECO:0000313" key="3">
    <source>
        <dbReference type="EMBL" id="KAF9759071.1"/>
    </source>
</evidence>
<dbReference type="PANTHER" id="PTHR15887:SF1">
    <property type="entry name" value="TRANSMEMBRANE PROTEIN 69"/>
    <property type="match status" value="1"/>
</dbReference>
<gene>
    <name evidence="3" type="ORF">IM811_000765</name>
</gene>
<dbReference type="EMBL" id="JADCTT010000001">
    <property type="protein sequence ID" value="KAF9759071.1"/>
    <property type="molecule type" value="Genomic_DNA"/>
</dbReference>
<sequence length="286" mass="31879">MGTVPYFATSAASVFLSWDLTKDIPAATPFYNAILINHDTAKYLLSIIEPLQLGYGAVIISFLGAVHWGLEYAEKEPHPQRTRFRYGMGVVAPIIAWPTLLMPLEYGLITQFGAFVALYFADSRATIRGWAPPWYGHYRFLLTAMVGFALFISLVGRSRIETSQRLSGRYLSESIESPGVADTTTDWAKVEAEEKKRIKKEKEEKEKQKEKEAKKNQQEEMIKDKNGGKGKQAQGEEKPDSDNPKSEADKTQTGDDGQKGEDGQSEKDDQKGNDDEKGKDGDNGSK</sequence>
<proteinExistence type="predicted"/>
<dbReference type="PANTHER" id="PTHR15887">
    <property type="entry name" value="TRANSMEMBRANE PROTEIN 69"/>
    <property type="match status" value="1"/>
</dbReference>
<evidence type="ECO:0000313" key="4">
    <source>
        <dbReference type="Proteomes" id="UP000616885"/>
    </source>
</evidence>
<dbReference type="AlphaFoldDB" id="A0A8H7NNK0"/>
<organism evidence="3 4">
    <name type="scientific">Bionectria ochroleuca</name>
    <name type="common">Gliocladium roseum</name>
    <dbReference type="NCBI Taxonomy" id="29856"/>
    <lineage>
        <taxon>Eukaryota</taxon>
        <taxon>Fungi</taxon>
        <taxon>Dikarya</taxon>
        <taxon>Ascomycota</taxon>
        <taxon>Pezizomycotina</taxon>
        <taxon>Sordariomycetes</taxon>
        <taxon>Hypocreomycetidae</taxon>
        <taxon>Hypocreales</taxon>
        <taxon>Bionectriaceae</taxon>
        <taxon>Clonostachys</taxon>
    </lineage>
</organism>
<evidence type="ECO:0000256" key="1">
    <source>
        <dbReference type="SAM" id="MobiDB-lite"/>
    </source>
</evidence>
<feature type="region of interest" description="Disordered" evidence="1">
    <location>
        <begin position="199"/>
        <end position="286"/>
    </location>
</feature>
<protein>
    <submittedName>
        <fullName evidence="3">Uncharacterized protein</fullName>
    </submittedName>
</protein>
<keyword evidence="2" id="KW-0812">Transmembrane</keyword>
<reference evidence="3" key="1">
    <citation type="submission" date="2020-10" db="EMBL/GenBank/DDBJ databases">
        <title>High-Quality Genome Resource of Clonostachys rosea strain S41 by Oxford Nanopore Long-Read Sequencing.</title>
        <authorList>
            <person name="Wang H."/>
        </authorList>
    </citation>
    <scope>NUCLEOTIDE SEQUENCE</scope>
    <source>
        <strain evidence="3">S41</strain>
    </source>
</reference>
<accession>A0A8H7NNK0</accession>
<feature type="compositionally biased region" description="Basic and acidic residues" evidence="1">
    <location>
        <begin position="234"/>
        <end position="286"/>
    </location>
</feature>
<feature type="transmembrane region" description="Helical" evidence="2">
    <location>
        <begin position="140"/>
        <end position="160"/>
    </location>
</feature>
<comment type="caution">
    <text evidence="3">The sequence shown here is derived from an EMBL/GenBank/DDBJ whole genome shotgun (WGS) entry which is preliminary data.</text>
</comment>
<feature type="transmembrane region" description="Helical" evidence="2">
    <location>
        <begin position="53"/>
        <end position="73"/>
    </location>
</feature>
<name>A0A8H7NNK0_BIOOC</name>
<dbReference type="Proteomes" id="UP000616885">
    <property type="component" value="Unassembled WGS sequence"/>
</dbReference>
<keyword evidence="2" id="KW-0472">Membrane</keyword>
<evidence type="ECO:0000256" key="2">
    <source>
        <dbReference type="SAM" id="Phobius"/>
    </source>
</evidence>
<dbReference type="InterPro" id="IPR021836">
    <property type="entry name" value="DUF3429"/>
</dbReference>
<dbReference type="Pfam" id="PF11911">
    <property type="entry name" value="DUF3429"/>
    <property type="match status" value="1"/>
</dbReference>
<feature type="transmembrane region" description="Helical" evidence="2">
    <location>
        <begin position="94"/>
        <end position="120"/>
    </location>
</feature>